<name>D8U3Z6_VOLCA</name>
<dbReference type="GeneID" id="9622402"/>
<dbReference type="Proteomes" id="UP000001058">
    <property type="component" value="Unassembled WGS sequence"/>
</dbReference>
<dbReference type="RefSeq" id="XP_002953385.1">
    <property type="nucleotide sequence ID" value="XM_002953339.1"/>
</dbReference>
<dbReference type="InterPro" id="IPR045287">
    <property type="entry name" value="PAB"/>
</dbReference>
<dbReference type="PANTHER" id="PTHR35115:SF1">
    <property type="entry name" value="PROTEIN IN CHLOROPLAST ATPASE BIOGENESIS, CHLOROPLASTIC"/>
    <property type="match status" value="1"/>
</dbReference>
<protein>
    <submittedName>
        <fullName evidence="2">Uncharacterized protein</fullName>
    </submittedName>
</protein>
<proteinExistence type="predicted"/>
<reference evidence="2 3" key="1">
    <citation type="journal article" date="2010" name="Science">
        <title>Genomic analysis of organismal complexity in the multicellular green alga Volvox carteri.</title>
        <authorList>
            <person name="Prochnik S.E."/>
            <person name="Umen J."/>
            <person name="Nedelcu A.M."/>
            <person name="Hallmann A."/>
            <person name="Miller S.M."/>
            <person name="Nishii I."/>
            <person name="Ferris P."/>
            <person name="Kuo A."/>
            <person name="Mitros T."/>
            <person name="Fritz-Laylin L.K."/>
            <person name="Hellsten U."/>
            <person name="Chapman J."/>
            <person name="Simakov O."/>
            <person name="Rensing S.A."/>
            <person name="Terry A."/>
            <person name="Pangilinan J."/>
            <person name="Kapitonov V."/>
            <person name="Jurka J."/>
            <person name="Salamov A."/>
            <person name="Shapiro H."/>
            <person name="Schmutz J."/>
            <person name="Grimwood J."/>
            <person name="Lindquist E."/>
            <person name="Lucas S."/>
            <person name="Grigoriev I.V."/>
            <person name="Schmitt R."/>
            <person name="Kirk D."/>
            <person name="Rokhsar D.S."/>
        </authorList>
    </citation>
    <scope>NUCLEOTIDE SEQUENCE [LARGE SCALE GENOMIC DNA]</scope>
    <source>
        <strain evidence="3">f. Nagariensis / Eve</strain>
    </source>
</reference>
<feature type="region of interest" description="Disordered" evidence="1">
    <location>
        <begin position="256"/>
        <end position="275"/>
    </location>
</feature>
<dbReference type="eggNOG" id="ENOG502QST0">
    <property type="taxonomic scope" value="Eukaryota"/>
</dbReference>
<organism evidence="3">
    <name type="scientific">Volvox carteri f. nagariensis</name>
    <dbReference type="NCBI Taxonomy" id="3068"/>
    <lineage>
        <taxon>Eukaryota</taxon>
        <taxon>Viridiplantae</taxon>
        <taxon>Chlorophyta</taxon>
        <taxon>core chlorophytes</taxon>
        <taxon>Chlorophyceae</taxon>
        <taxon>CS clade</taxon>
        <taxon>Chlamydomonadales</taxon>
        <taxon>Volvocaceae</taxon>
        <taxon>Volvox</taxon>
    </lineage>
</organism>
<evidence type="ECO:0000313" key="2">
    <source>
        <dbReference type="EMBL" id="EFJ45695.1"/>
    </source>
</evidence>
<accession>D8U3Z6</accession>
<dbReference type="InParanoid" id="D8U3Z6"/>
<evidence type="ECO:0000256" key="1">
    <source>
        <dbReference type="SAM" id="MobiDB-lite"/>
    </source>
</evidence>
<dbReference type="KEGG" id="vcn:VOLCADRAFT_105900"/>
<gene>
    <name evidence="2" type="ORF">VOLCADRAFT_105900</name>
</gene>
<keyword evidence="3" id="KW-1185">Reference proteome</keyword>
<feature type="compositionally biased region" description="Low complexity" evidence="1">
    <location>
        <begin position="261"/>
        <end position="275"/>
    </location>
</feature>
<dbReference type="OrthoDB" id="537706at2759"/>
<dbReference type="PANTHER" id="PTHR35115">
    <property type="entry name" value="CYCLIN DELTA-3"/>
    <property type="match status" value="1"/>
</dbReference>
<sequence length="381" mass="40524">MRTCLRGVGRAHKRAERLHRGHTLSAPTPGTCAASRYVGTKAMTETAVFLEEIAVSQTPKRLQGLMRVLEARGGVSLSPADRRGLHPLLVPLSAQGDAVTCLLRWPEPSQYKSMPLPVVCMTRGSVGMTLVARSVDEYLHRQPASQPASRQGCQSVIAGYKPSGNASAEYVIGFAATFVNDRLLWSGAFTVMRVSVKCARRYHARASVFVAGAFHVRLLAEEDLAAASCGDRPLADAAGPDAEGLFRSGDVAAAGLGGGSRASTSSTGATQGSQQQQQQQGLAMYLIRKAGMFPDVSLPIDAERVMYLLSEEAAAAASANVNRFNYREPKSAKQLALERATALMNRVVAGDLVSYDAIREPLAEAYAEAGLSDVANFIQAA</sequence>
<dbReference type="EMBL" id="GL378356">
    <property type="protein sequence ID" value="EFJ45695.1"/>
    <property type="molecule type" value="Genomic_DNA"/>
</dbReference>
<dbReference type="AlphaFoldDB" id="D8U3Z6"/>
<evidence type="ECO:0000313" key="3">
    <source>
        <dbReference type="Proteomes" id="UP000001058"/>
    </source>
</evidence>